<protein>
    <submittedName>
        <fullName evidence="1">Pco064740</fullName>
    </submittedName>
</protein>
<reference evidence="1" key="1">
    <citation type="submission" date="2014-09" db="EMBL/GenBank/DDBJ databases">
        <authorList>
            <person name="Magalhaes I.L.F."/>
            <person name="Oliveira U."/>
            <person name="Santos F.R."/>
            <person name="Vidigal T.H.D.A."/>
            <person name="Brescovit A.D."/>
            <person name="Santos A.J."/>
        </authorList>
    </citation>
    <scope>NUCLEOTIDE SEQUENCE</scope>
    <source>
        <tissue evidence="1">Shoot tissue taken approximately 20 cm above the soil surface</tissue>
    </source>
</reference>
<accession>A0A0A9FYU0</accession>
<name>A0A0A9FYU0_ARUDO</name>
<proteinExistence type="predicted"/>
<dbReference type="EMBL" id="GBRH01179901">
    <property type="protein sequence ID" value="JAE17995.1"/>
    <property type="molecule type" value="Transcribed_RNA"/>
</dbReference>
<organism evidence="1">
    <name type="scientific">Arundo donax</name>
    <name type="common">Giant reed</name>
    <name type="synonym">Donax arundinaceus</name>
    <dbReference type="NCBI Taxonomy" id="35708"/>
    <lineage>
        <taxon>Eukaryota</taxon>
        <taxon>Viridiplantae</taxon>
        <taxon>Streptophyta</taxon>
        <taxon>Embryophyta</taxon>
        <taxon>Tracheophyta</taxon>
        <taxon>Spermatophyta</taxon>
        <taxon>Magnoliopsida</taxon>
        <taxon>Liliopsida</taxon>
        <taxon>Poales</taxon>
        <taxon>Poaceae</taxon>
        <taxon>PACMAD clade</taxon>
        <taxon>Arundinoideae</taxon>
        <taxon>Arundineae</taxon>
        <taxon>Arundo</taxon>
    </lineage>
</organism>
<reference evidence="1" key="2">
    <citation type="journal article" date="2015" name="Data Brief">
        <title>Shoot transcriptome of the giant reed, Arundo donax.</title>
        <authorList>
            <person name="Barrero R.A."/>
            <person name="Guerrero F.D."/>
            <person name="Moolhuijzen P."/>
            <person name="Goolsby J.A."/>
            <person name="Tidwell J."/>
            <person name="Bellgard S.E."/>
            <person name="Bellgard M.I."/>
        </authorList>
    </citation>
    <scope>NUCLEOTIDE SEQUENCE</scope>
    <source>
        <tissue evidence="1">Shoot tissue taken approximately 20 cm above the soil surface</tissue>
    </source>
</reference>
<evidence type="ECO:0000313" key="1">
    <source>
        <dbReference type="EMBL" id="JAE17995.1"/>
    </source>
</evidence>
<sequence>MPLLLQFLPAPPI</sequence>